<accession>Q7VEH3</accession>
<dbReference type="EnsemblBacteria" id="AAP99086">
    <property type="protein sequence ID" value="AAP99086"/>
    <property type="gene ID" value="Pro_0040"/>
</dbReference>
<dbReference type="EMBL" id="AE017126">
    <property type="protein sequence ID" value="AAP99086.1"/>
    <property type="molecule type" value="Genomic_DNA"/>
</dbReference>
<dbReference type="HOGENOM" id="CLU_2002778_0_0_3"/>
<sequence>MAQNRFQNIHLSLMEDFLPVGMAFIERVQKGGLAKVIDGVTSSDDPIQTFRGEGSSAAQLIREKLDEFVPGLGNPALEVKVSTNTYEENDDTLVQILSRIEDRVDKINSCLENSIDIKY</sequence>
<gene>
    <name evidence="1" type="ordered locus">Pro_0040</name>
</gene>
<proteinExistence type="predicted"/>
<protein>
    <submittedName>
        <fullName evidence="1">Uncharacterized protein</fullName>
    </submittedName>
</protein>
<name>Q7VEH3_PROMA</name>
<dbReference type="eggNOG" id="ENOG503405V">
    <property type="taxonomic scope" value="Bacteria"/>
</dbReference>
<dbReference type="Proteomes" id="UP000001420">
    <property type="component" value="Chromosome"/>
</dbReference>
<dbReference type="STRING" id="167539.Pro_0040"/>
<reference evidence="1 2" key="1">
    <citation type="journal article" date="2003" name="Proc. Natl. Acad. Sci. U.S.A.">
        <title>Genome sequence of the cyanobacterium Prochlorococcus marinus SS120, a nearly minimal oxyphototrophic genome.</title>
        <authorList>
            <person name="Dufresne A."/>
            <person name="Salanoubat M."/>
            <person name="Partensky F."/>
            <person name="Artiguenave F."/>
            <person name="Axmann I.M."/>
            <person name="Barbe V."/>
            <person name="Duprat S."/>
            <person name="Galperin M.Y."/>
            <person name="Koonin E.V."/>
            <person name="Le Gall F."/>
            <person name="Makarova K.S."/>
            <person name="Ostrowski M."/>
            <person name="Oztas S."/>
            <person name="Robert C."/>
            <person name="Rogozin I.B."/>
            <person name="Scanlan D.J."/>
            <person name="Tandeau de Marsac N."/>
            <person name="Weissenbach J."/>
            <person name="Wincker P."/>
            <person name="Wolf Y.I."/>
            <person name="Hess W.R."/>
        </authorList>
    </citation>
    <scope>NUCLEOTIDE SEQUENCE [LARGE SCALE GENOMIC DNA]</scope>
    <source>
        <strain evidence="2">SARG / CCMP1375 / SS120</strain>
    </source>
</reference>
<organism evidence="1 2">
    <name type="scientific">Prochlorococcus marinus (strain SARG / CCMP1375 / SS120)</name>
    <dbReference type="NCBI Taxonomy" id="167539"/>
    <lineage>
        <taxon>Bacteria</taxon>
        <taxon>Bacillati</taxon>
        <taxon>Cyanobacteriota</taxon>
        <taxon>Cyanophyceae</taxon>
        <taxon>Synechococcales</taxon>
        <taxon>Prochlorococcaceae</taxon>
        <taxon>Prochlorococcus</taxon>
    </lineage>
</organism>
<dbReference type="OrthoDB" id="557662at2"/>
<evidence type="ECO:0000313" key="1">
    <source>
        <dbReference type="EMBL" id="AAP99086.1"/>
    </source>
</evidence>
<dbReference type="KEGG" id="pma:Pro_0040"/>
<keyword evidence="2" id="KW-1185">Reference proteome</keyword>
<dbReference type="PATRIC" id="fig|167539.5.peg.41"/>
<evidence type="ECO:0000313" key="2">
    <source>
        <dbReference type="Proteomes" id="UP000001420"/>
    </source>
</evidence>
<dbReference type="AlphaFoldDB" id="Q7VEH3"/>